<evidence type="ECO:0000256" key="1">
    <source>
        <dbReference type="ARBA" id="ARBA00023015"/>
    </source>
</evidence>
<dbReference type="SUPFAM" id="SSF57701">
    <property type="entry name" value="Zn2/Cys6 DNA-binding domain"/>
    <property type="match status" value="1"/>
</dbReference>
<evidence type="ECO:0000313" key="7">
    <source>
        <dbReference type="EMBL" id="KAJ5171963.1"/>
    </source>
</evidence>
<dbReference type="SMART" id="SM00066">
    <property type="entry name" value="GAL4"/>
    <property type="match status" value="1"/>
</dbReference>
<dbReference type="Pfam" id="PF00172">
    <property type="entry name" value="Zn_clus"/>
    <property type="match status" value="1"/>
</dbReference>
<feature type="region of interest" description="Disordered" evidence="5">
    <location>
        <begin position="57"/>
        <end position="78"/>
    </location>
</feature>
<accession>A0A9W9IA80</accession>
<protein>
    <recommendedName>
        <fullName evidence="6">Zn(2)-C6 fungal-type domain-containing protein</fullName>
    </recommendedName>
</protein>
<comment type="caution">
    <text evidence="7">The sequence shown here is derived from an EMBL/GenBank/DDBJ whole genome shotgun (WGS) entry which is preliminary data.</text>
</comment>
<name>A0A9W9IA80_9EURO</name>
<dbReference type="PANTHER" id="PTHR38111">
    <property type="entry name" value="ZN(2)-C6 FUNGAL-TYPE DOMAIN-CONTAINING PROTEIN-RELATED"/>
    <property type="match status" value="1"/>
</dbReference>
<dbReference type="InterPro" id="IPR001138">
    <property type="entry name" value="Zn2Cys6_DnaBD"/>
</dbReference>
<sequence length="473" mass="53369">MVGVPRSRGCALCVKRRVKCDERLPGCAKCETYGRPCPGYGRGFKFVAGKPFRTRRGQLASTSNEAGPKEAESMNPPGSDFGSSRVAFIHRETPASVVSGDMNLCQSLSVLVNDFAYSGLGNQRHVVAQWFGLLPSIYGQNTMLDAAIKSFVAHHFGRTTQNEQMVVYARCAYGEALQRLRKSLVKPGECLSSHVFCAVVLLCLYELFMDTENPESWMKHARGLCQLVRMRGPARHTNELDIALLKASRGLIVMHSMFSGEECFLASEEWHYMMRHQYTSDMSPEFHNSIEQFFAYFTLAPSLVHKMYRLREIDVSTPQASQIISHALEQALDMQGKLDLWYQGWLQLAPPPIEAVSTENDHLFPIILTYRDMIDATIYCGYYSYMVIIHETLKTFGYPGSHEALVVYFLDQICQSIEFASTGLLGPYRMGFPLRVAIEVADPATKSWIIERLQEFSNVYAAARPETYQETSK</sequence>
<dbReference type="InterPro" id="IPR036864">
    <property type="entry name" value="Zn2-C6_fun-type_DNA-bd_sf"/>
</dbReference>
<dbReference type="InterPro" id="IPR053178">
    <property type="entry name" value="Osmoadaptation_assoc"/>
</dbReference>
<gene>
    <name evidence="7" type="ORF">N7492_004556</name>
</gene>
<keyword evidence="8" id="KW-1185">Reference proteome</keyword>
<evidence type="ECO:0000313" key="8">
    <source>
        <dbReference type="Proteomes" id="UP001146351"/>
    </source>
</evidence>
<reference evidence="7" key="2">
    <citation type="journal article" date="2023" name="IMA Fungus">
        <title>Comparative genomic study of the Penicillium genus elucidates a diverse pangenome and 15 lateral gene transfer events.</title>
        <authorList>
            <person name="Petersen C."/>
            <person name="Sorensen T."/>
            <person name="Nielsen M.R."/>
            <person name="Sondergaard T.E."/>
            <person name="Sorensen J.L."/>
            <person name="Fitzpatrick D.A."/>
            <person name="Frisvad J.C."/>
            <person name="Nielsen K.L."/>
        </authorList>
    </citation>
    <scope>NUCLEOTIDE SEQUENCE</scope>
    <source>
        <strain evidence="7">IBT 21917</strain>
    </source>
</reference>
<evidence type="ECO:0000256" key="2">
    <source>
        <dbReference type="ARBA" id="ARBA00023125"/>
    </source>
</evidence>
<keyword evidence="1" id="KW-0805">Transcription regulation</keyword>
<evidence type="ECO:0000256" key="5">
    <source>
        <dbReference type="SAM" id="MobiDB-lite"/>
    </source>
</evidence>
<evidence type="ECO:0000259" key="6">
    <source>
        <dbReference type="PROSITE" id="PS50048"/>
    </source>
</evidence>
<dbReference type="PANTHER" id="PTHR38111:SF5">
    <property type="entry name" value="TRANSCRIPTION FACTOR DOMAIN-CONTAINING PROTEIN"/>
    <property type="match status" value="1"/>
</dbReference>
<reference evidence="7" key="1">
    <citation type="submission" date="2022-11" db="EMBL/GenBank/DDBJ databases">
        <authorList>
            <person name="Petersen C."/>
        </authorList>
    </citation>
    <scope>NUCLEOTIDE SEQUENCE</scope>
    <source>
        <strain evidence="7">IBT 21917</strain>
    </source>
</reference>
<dbReference type="OrthoDB" id="4314040at2759"/>
<dbReference type="AlphaFoldDB" id="A0A9W9IA80"/>
<keyword evidence="4" id="KW-0539">Nucleus</keyword>
<dbReference type="GO" id="GO:0000981">
    <property type="term" value="F:DNA-binding transcription factor activity, RNA polymerase II-specific"/>
    <property type="evidence" value="ECO:0007669"/>
    <property type="project" value="InterPro"/>
</dbReference>
<dbReference type="InterPro" id="IPR021858">
    <property type="entry name" value="Fun_TF"/>
</dbReference>
<dbReference type="CDD" id="cd00067">
    <property type="entry name" value="GAL4"/>
    <property type="match status" value="1"/>
</dbReference>
<dbReference type="Gene3D" id="4.10.240.10">
    <property type="entry name" value="Zn(2)-C6 fungal-type DNA-binding domain"/>
    <property type="match status" value="1"/>
</dbReference>
<dbReference type="Pfam" id="PF11951">
    <property type="entry name" value="Fungal_trans_2"/>
    <property type="match status" value="1"/>
</dbReference>
<dbReference type="EMBL" id="JAPQKO010000003">
    <property type="protein sequence ID" value="KAJ5171963.1"/>
    <property type="molecule type" value="Genomic_DNA"/>
</dbReference>
<proteinExistence type="predicted"/>
<dbReference type="GO" id="GO:0008270">
    <property type="term" value="F:zinc ion binding"/>
    <property type="evidence" value="ECO:0007669"/>
    <property type="project" value="InterPro"/>
</dbReference>
<organism evidence="7 8">
    <name type="scientific">Penicillium capsulatum</name>
    <dbReference type="NCBI Taxonomy" id="69766"/>
    <lineage>
        <taxon>Eukaryota</taxon>
        <taxon>Fungi</taxon>
        <taxon>Dikarya</taxon>
        <taxon>Ascomycota</taxon>
        <taxon>Pezizomycotina</taxon>
        <taxon>Eurotiomycetes</taxon>
        <taxon>Eurotiomycetidae</taxon>
        <taxon>Eurotiales</taxon>
        <taxon>Aspergillaceae</taxon>
        <taxon>Penicillium</taxon>
    </lineage>
</organism>
<evidence type="ECO:0000256" key="4">
    <source>
        <dbReference type="ARBA" id="ARBA00023242"/>
    </source>
</evidence>
<dbReference type="GO" id="GO:0003677">
    <property type="term" value="F:DNA binding"/>
    <property type="evidence" value="ECO:0007669"/>
    <property type="project" value="UniProtKB-KW"/>
</dbReference>
<dbReference type="Proteomes" id="UP001146351">
    <property type="component" value="Unassembled WGS sequence"/>
</dbReference>
<keyword evidence="3" id="KW-0804">Transcription</keyword>
<dbReference type="PROSITE" id="PS50048">
    <property type="entry name" value="ZN2_CY6_FUNGAL_2"/>
    <property type="match status" value="1"/>
</dbReference>
<evidence type="ECO:0000256" key="3">
    <source>
        <dbReference type="ARBA" id="ARBA00023163"/>
    </source>
</evidence>
<keyword evidence="2" id="KW-0238">DNA-binding</keyword>
<feature type="domain" description="Zn(2)-C6 fungal-type" evidence="6">
    <location>
        <begin position="9"/>
        <end position="37"/>
    </location>
</feature>